<evidence type="ECO:0000256" key="7">
    <source>
        <dbReference type="SAM" id="Phobius"/>
    </source>
</evidence>
<protein>
    <submittedName>
        <fullName evidence="8">Putative DUF894 family protein</fullName>
    </submittedName>
</protein>
<dbReference type="SUPFAM" id="SSF103473">
    <property type="entry name" value="MFS general substrate transporter"/>
    <property type="match status" value="1"/>
</dbReference>
<dbReference type="KEGG" id="cted:CTEST_00595"/>
<dbReference type="Pfam" id="PF05977">
    <property type="entry name" value="MFS_3"/>
    <property type="match status" value="1"/>
</dbReference>
<evidence type="ECO:0000256" key="3">
    <source>
        <dbReference type="ARBA" id="ARBA00022475"/>
    </source>
</evidence>
<keyword evidence="5 7" id="KW-1133">Transmembrane helix</keyword>
<sequence length="426" mass="44943">MSFRDLLADTRPLRVPAYRRLWTANIATTIGAQLTVVAVPAQIYSLTGSSAYVGLTGLFGLVPLVIFGLYGGSIADSLDKRKVLIATTVGMILTAVMFWGLTLSGNTNVWWLLGTFSLQQAFFAVNQPTRTAVNRTILPMDQLPAGASLNMMLMQAGAIIGPLLAGALIPFIGFSWLYFLDALLLLPTLGAVLALPSLPPKDSAGRAGVHSVIDGLRYLRGQPILLVAMLLDLIAMIFGMPRALYPEIAAVSFGEREPGLMLALLYSSMAAGAVLGGLLSGWISRVVRQGWAVIVCVIVWGVAIMGAGLGVMLSPGAVSIYAWLVVFMLVLGGAADMFSAALRTAILQQSAAEHVQGRIQGVYIIIVVGGPRLADVLHGWAAGPLGVGLTTLAGGALVIVGTVVCALFVPSFVRYRKPRPRTTDTD</sequence>
<keyword evidence="3" id="KW-1003">Cell membrane</keyword>
<dbReference type="PATRIC" id="fig|136857.5.peg.118"/>
<reference evidence="9" key="2">
    <citation type="submission" date="2015-05" db="EMBL/GenBank/DDBJ databases">
        <title>Complete genome sequence of Corynebacterium testudinoris DSM 44614, recovered from necrotic lesions in the mouth of a tortoise.</title>
        <authorList>
            <person name="Ruckert C."/>
            <person name="Albersmeier A."/>
            <person name="Winkler A."/>
            <person name="Tauch A."/>
        </authorList>
    </citation>
    <scope>NUCLEOTIDE SEQUENCE [LARGE SCALE GENOMIC DNA]</scope>
    <source>
        <strain evidence="9">DSM 44614</strain>
    </source>
</reference>
<evidence type="ECO:0000256" key="5">
    <source>
        <dbReference type="ARBA" id="ARBA00022989"/>
    </source>
</evidence>
<feature type="transmembrane region" description="Helical" evidence="7">
    <location>
        <begin position="21"/>
        <end position="44"/>
    </location>
</feature>
<dbReference type="InterPro" id="IPR010290">
    <property type="entry name" value="TM_effector"/>
</dbReference>
<feature type="transmembrane region" description="Helical" evidence="7">
    <location>
        <begin position="147"/>
        <end position="172"/>
    </location>
</feature>
<evidence type="ECO:0000256" key="6">
    <source>
        <dbReference type="ARBA" id="ARBA00023136"/>
    </source>
</evidence>
<keyword evidence="6 7" id="KW-0472">Membrane</keyword>
<evidence type="ECO:0000256" key="4">
    <source>
        <dbReference type="ARBA" id="ARBA00022692"/>
    </source>
</evidence>
<dbReference type="PANTHER" id="PTHR23513">
    <property type="entry name" value="INTEGRAL MEMBRANE EFFLUX PROTEIN-RELATED"/>
    <property type="match status" value="1"/>
</dbReference>
<proteinExistence type="predicted"/>
<dbReference type="GO" id="GO:0005886">
    <property type="term" value="C:plasma membrane"/>
    <property type="evidence" value="ECO:0007669"/>
    <property type="project" value="UniProtKB-SubCell"/>
</dbReference>
<dbReference type="Proteomes" id="UP000035540">
    <property type="component" value="Chromosome"/>
</dbReference>
<reference evidence="8 9" key="1">
    <citation type="journal article" date="2015" name="Genome Announc.">
        <title>Complete Genome Sequence of the Type Strain Corynebacterium testudinoris DSM 44614, Recovered from Necrotic Lesions in the Mouth of a Tortoise.</title>
        <authorList>
            <person name="Ruckert C."/>
            <person name="Kriete M."/>
            <person name="Jaenicke S."/>
            <person name="Winkler A."/>
            <person name="Tauch A."/>
        </authorList>
    </citation>
    <scope>NUCLEOTIDE SEQUENCE [LARGE SCALE GENOMIC DNA]</scope>
    <source>
        <strain evidence="8 9">DSM 44614</strain>
    </source>
</reference>
<feature type="transmembrane region" description="Helical" evidence="7">
    <location>
        <begin position="260"/>
        <end position="279"/>
    </location>
</feature>
<dbReference type="CDD" id="cd06173">
    <property type="entry name" value="MFS_MefA_like"/>
    <property type="match status" value="1"/>
</dbReference>
<keyword evidence="2" id="KW-0813">Transport</keyword>
<organism evidence="8 9">
    <name type="scientific">Corynebacterium testudinoris</name>
    <dbReference type="NCBI Taxonomy" id="136857"/>
    <lineage>
        <taxon>Bacteria</taxon>
        <taxon>Bacillati</taxon>
        <taxon>Actinomycetota</taxon>
        <taxon>Actinomycetes</taxon>
        <taxon>Mycobacteriales</taxon>
        <taxon>Corynebacteriaceae</taxon>
        <taxon>Corynebacterium</taxon>
    </lineage>
</organism>
<feature type="transmembrane region" description="Helical" evidence="7">
    <location>
        <begin position="83"/>
        <end position="103"/>
    </location>
</feature>
<name>A0A0G3H2F2_9CORY</name>
<feature type="transmembrane region" description="Helical" evidence="7">
    <location>
        <begin position="50"/>
        <end position="71"/>
    </location>
</feature>
<feature type="transmembrane region" description="Helical" evidence="7">
    <location>
        <begin position="387"/>
        <end position="409"/>
    </location>
</feature>
<dbReference type="OrthoDB" id="5494559at2"/>
<dbReference type="RefSeq" id="WP_047252082.1">
    <property type="nucleotide sequence ID" value="NZ_CP011545.1"/>
</dbReference>
<feature type="transmembrane region" description="Helical" evidence="7">
    <location>
        <begin position="320"/>
        <end position="342"/>
    </location>
</feature>
<keyword evidence="9" id="KW-1185">Reference proteome</keyword>
<comment type="subcellular location">
    <subcellularLocation>
        <location evidence="1">Cell inner membrane</location>
        <topology evidence="1">Multi-pass membrane protein</topology>
    </subcellularLocation>
</comment>
<evidence type="ECO:0000313" key="8">
    <source>
        <dbReference type="EMBL" id="AKK07589.1"/>
    </source>
</evidence>
<evidence type="ECO:0000256" key="1">
    <source>
        <dbReference type="ARBA" id="ARBA00004429"/>
    </source>
</evidence>
<accession>A0A0G3H2F2</accession>
<feature type="transmembrane region" description="Helical" evidence="7">
    <location>
        <begin position="219"/>
        <end position="240"/>
    </location>
</feature>
<evidence type="ECO:0000313" key="9">
    <source>
        <dbReference type="Proteomes" id="UP000035540"/>
    </source>
</evidence>
<keyword evidence="4 7" id="KW-0812">Transmembrane</keyword>
<dbReference type="PANTHER" id="PTHR23513:SF9">
    <property type="entry name" value="ENTEROBACTIN EXPORTER ENTS"/>
    <property type="match status" value="1"/>
</dbReference>
<dbReference type="Gene3D" id="1.20.1250.20">
    <property type="entry name" value="MFS general substrate transporter like domains"/>
    <property type="match status" value="1"/>
</dbReference>
<feature type="transmembrane region" description="Helical" evidence="7">
    <location>
        <begin position="362"/>
        <end position="381"/>
    </location>
</feature>
<dbReference type="STRING" id="136857.CTEST_00595"/>
<dbReference type="EMBL" id="CP011545">
    <property type="protein sequence ID" value="AKK07589.1"/>
    <property type="molecule type" value="Genomic_DNA"/>
</dbReference>
<dbReference type="AlphaFoldDB" id="A0A0G3H2F2"/>
<gene>
    <name evidence="8" type="ORF">CTEST_00595</name>
</gene>
<feature type="transmembrane region" description="Helical" evidence="7">
    <location>
        <begin position="291"/>
        <end position="314"/>
    </location>
</feature>
<evidence type="ECO:0000256" key="2">
    <source>
        <dbReference type="ARBA" id="ARBA00022448"/>
    </source>
</evidence>
<dbReference type="InterPro" id="IPR036259">
    <property type="entry name" value="MFS_trans_sf"/>
</dbReference>